<protein>
    <recommendedName>
        <fullName evidence="1">Heterokaryon incompatibility domain-containing protein</fullName>
    </recommendedName>
</protein>
<accession>M2RMF7</accession>
<feature type="non-terminal residue" evidence="2">
    <location>
        <position position="192"/>
    </location>
</feature>
<dbReference type="AlphaFoldDB" id="M2RMF7"/>
<name>M2RMF7_CERS8</name>
<organism evidence="2 3">
    <name type="scientific">Ceriporiopsis subvermispora (strain B)</name>
    <name type="common">White-rot fungus</name>
    <name type="synonym">Gelatoporia subvermispora</name>
    <dbReference type="NCBI Taxonomy" id="914234"/>
    <lineage>
        <taxon>Eukaryota</taxon>
        <taxon>Fungi</taxon>
        <taxon>Dikarya</taxon>
        <taxon>Basidiomycota</taxon>
        <taxon>Agaricomycotina</taxon>
        <taxon>Agaricomycetes</taxon>
        <taxon>Polyporales</taxon>
        <taxon>Gelatoporiaceae</taxon>
        <taxon>Gelatoporia</taxon>
    </lineage>
</organism>
<dbReference type="EMBL" id="KB445793">
    <property type="protein sequence ID" value="EMD40026.1"/>
    <property type="molecule type" value="Genomic_DNA"/>
</dbReference>
<dbReference type="Proteomes" id="UP000016930">
    <property type="component" value="Unassembled WGS sequence"/>
</dbReference>
<gene>
    <name evidence="2" type="ORF">CERSUDRAFT_45342</name>
</gene>
<evidence type="ECO:0000259" key="1">
    <source>
        <dbReference type="Pfam" id="PF06985"/>
    </source>
</evidence>
<dbReference type="InterPro" id="IPR010730">
    <property type="entry name" value="HET"/>
</dbReference>
<proteinExistence type="predicted"/>
<dbReference type="Pfam" id="PF06985">
    <property type="entry name" value="HET"/>
    <property type="match status" value="1"/>
</dbReference>
<feature type="domain" description="Heterokaryon incompatibility" evidence="1">
    <location>
        <begin position="60"/>
        <end position="147"/>
    </location>
</feature>
<evidence type="ECO:0000313" key="2">
    <source>
        <dbReference type="EMBL" id="EMD40026.1"/>
    </source>
</evidence>
<dbReference type="STRING" id="914234.M2RMF7"/>
<reference evidence="2 3" key="1">
    <citation type="journal article" date="2012" name="Proc. Natl. Acad. Sci. U.S.A.">
        <title>Comparative genomics of Ceriporiopsis subvermispora and Phanerochaete chrysosporium provide insight into selective ligninolysis.</title>
        <authorList>
            <person name="Fernandez-Fueyo E."/>
            <person name="Ruiz-Duenas F.J."/>
            <person name="Ferreira P."/>
            <person name="Floudas D."/>
            <person name="Hibbett D.S."/>
            <person name="Canessa P."/>
            <person name="Larrondo L.F."/>
            <person name="James T.Y."/>
            <person name="Seelenfreund D."/>
            <person name="Lobos S."/>
            <person name="Polanco R."/>
            <person name="Tello M."/>
            <person name="Honda Y."/>
            <person name="Watanabe T."/>
            <person name="Watanabe T."/>
            <person name="Ryu J.S."/>
            <person name="Kubicek C.P."/>
            <person name="Schmoll M."/>
            <person name="Gaskell J."/>
            <person name="Hammel K.E."/>
            <person name="St John F.J."/>
            <person name="Vanden Wymelenberg A."/>
            <person name="Sabat G."/>
            <person name="Splinter BonDurant S."/>
            <person name="Syed K."/>
            <person name="Yadav J.S."/>
            <person name="Doddapaneni H."/>
            <person name="Subramanian V."/>
            <person name="Lavin J.L."/>
            <person name="Oguiza J.A."/>
            <person name="Perez G."/>
            <person name="Pisabarro A.G."/>
            <person name="Ramirez L."/>
            <person name="Santoyo F."/>
            <person name="Master E."/>
            <person name="Coutinho P.M."/>
            <person name="Henrissat B."/>
            <person name="Lombard V."/>
            <person name="Magnuson J.K."/>
            <person name="Kuees U."/>
            <person name="Hori C."/>
            <person name="Igarashi K."/>
            <person name="Samejima M."/>
            <person name="Held B.W."/>
            <person name="Barry K.W."/>
            <person name="LaButti K.M."/>
            <person name="Lapidus A."/>
            <person name="Lindquist E.A."/>
            <person name="Lucas S.M."/>
            <person name="Riley R."/>
            <person name="Salamov A.A."/>
            <person name="Hoffmeister D."/>
            <person name="Schwenk D."/>
            <person name="Hadar Y."/>
            <person name="Yarden O."/>
            <person name="de Vries R.P."/>
            <person name="Wiebenga A."/>
            <person name="Stenlid J."/>
            <person name="Eastwood D."/>
            <person name="Grigoriev I.V."/>
            <person name="Berka R.M."/>
            <person name="Blanchette R.A."/>
            <person name="Kersten P."/>
            <person name="Martinez A.T."/>
            <person name="Vicuna R."/>
            <person name="Cullen D."/>
        </authorList>
    </citation>
    <scope>NUCLEOTIDE SEQUENCE [LARGE SCALE GENOMIC DNA]</scope>
    <source>
        <strain evidence="2 3">B</strain>
    </source>
</reference>
<dbReference type="PANTHER" id="PTHR33112:SF16">
    <property type="entry name" value="HETEROKARYON INCOMPATIBILITY DOMAIN-CONTAINING PROTEIN"/>
    <property type="match status" value="1"/>
</dbReference>
<dbReference type="OrthoDB" id="2796195at2759"/>
<sequence length="192" mass="21705">MIGVVPKIIYDCPLTSLDGQCLDLSTIATPCRYRLVDCDAFVTHDALRIHEYTEFPVAPYTAISYVWRGSSAETTFPQGHLVVAGAEDADPISIEVLRHACLASIQRNVHYMWLDRMCIMQTSRDDKAWQISKMFLVYKSCALCIVLPDGLRRLVTLDEETAWIHRGWTLQEVLAPKTSVVLFLWKLGSGEI</sequence>
<evidence type="ECO:0000313" key="3">
    <source>
        <dbReference type="Proteomes" id="UP000016930"/>
    </source>
</evidence>
<dbReference type="HOGENOM" id="CLU_093700_0_0_1"/>
<dbReference type="PANTHER" id="PTHR33112">
    <property type="entry name" value="DOMAIN PROTEIN, PUTATIVE-RELATED"/>
    <property type="match status" value="1"/>
</dbReference>
<keyword evidence="3" id="KW-1185">Reference proteome</keyword>